<protein>
    <submittedName>
        <fullName evidence="7">DNA internalization-related competence protein ComEC/Rec2</fullName>
    </submittedName>
</protein>
<evidence type="ECO:0000256" key="4">
    <source>
        <dbReference type="ARBA" id="ARBA00022989"/>
    </source>
</evidence>
<dbReference type="InterPro" id="IPR025405">
    <property type="entry name" value="DUF4131"/>
</dbReference>
<dbReference type="InterPro" id="IPR052159">
    <property type="entry name" value="Competence_DNA_uptake"/>
</dbReference>
<comment type="caution">
    <text evidence="7">The sequence shown here is derived from an EMBL/GenBank/DDBJ whole genome shotgun (WGS) entry which is preliminary data.</text>
</comment>
<evidence type="ECO:0000259" key="6">
    <source>
        <dbReference type="SMART" id="SM00849"/>
    </source>
</evidence>
<dbReference type="NCBIfam" id="TIGR00361">
    <property type="entry name" value="ComEC_Rec2"/>
    <property type="match status" value="1"/>
</dbReference>
<dbReference type="PANTHER" id="PTHR30619:SF1">
    <property type="entry name" value="RECOMBINATION PROTEIN 2"/>
    <property type="match status" value="1"/>
</dbReference>
<dbReference type="Proteomes" id="UP000310334">
    <property type="component" value="Unassembled WGS sequence"/>
</dbReference>
<dbReference type="AlphaFoldDB" id="A0A4S4BZH9"/>
<dbReference type="InterPro" id="IPR001279">
    <property type="entry name" value="Metallo-B-lactamas"/>
</dbReference>
<name>A0A4S4BZH9_9BACI</name>
<evidence type="ECO:0000256" key="1">
    <source>
        <dbReference type="ARBA" id="ARBA00004651"/>
    </source>
</evidence>
<dbReference type="Pfam" id="PF03772">
    <property type="entry name" value="Competence"/>
    <property type="match status" value="1"/>
</dbReference>
<accession>A0A4S4BZH9</accession>
<dbReference type="OrthoDB" id="9761531at2"/>
<dbReference type="Pfam" id="PF00753">
    <property type="entry name" value="Lactamase_B"/>
    <property type="match status" value="1"/>
</dbReference>
<evidence type="ECO:0000313" key="7">
    <source>
        <dbReference type="EMBL" id="THF80680.1"/>
    </source>
</evidence>
<dbReference type="InterPro" id="IPR004797">
    <property type="entry name" value="Competence_ComEC/Rec2"/>
</dbReference>
<dbReference type="InterPro" id="IPR035681">
    <property type="entry name" value="ComA-like_MBL"/>
</dbReference>
<keyword evidence="4" id="KW-1133">Transmembrane helix</keyword>
<keyword evidence="2" id="KW-1003">Cell membrane</keyword>
<dbReference type="GO" id="GO:0030420">
    <property type="term" value="P:establishment of competence for transformation"/>
    <property type="evidence" value="ECO:0007669"/>
    <property type="project" value="InterPro"/>
</dbReference>
<evidence type="ECO:0000256" key="2">
    <source>
        <dbReference type="ARBA" id="ARBA00022475"/>
    </source>
</evidence>
<dbReference type="Gene3D" id="3.60.15.10">
    <property type="entry name" value="Ribonuclease Z/Hydroxyacylglutathione hydrolase-like"/>
    <property type="match status" value="1"/>
</dbReference>
<dbReference type="CDD" id="cd07731">
    <property type="entry name" value="ComA-like_MBL-fold"/>
    <property type="match status" value="1"/>
</dbReference>
<keyword evidence="3" id="KW-0812">Transmembrane</keyword>
<dbReference type="NCBIfam" id="TIGR00360">
    <property type="entry name" value="ComEC_N-term"/>
    <property type="match status" value="1"/>
</dbReference>
<proteinExistence type="predicted"/>
<dbReference type="Pfam" id="PF13567">
    <property type="entry name" value="DUF4131"/>
    <property type="match status" value="1"/>
</dbReference>
<dbReference type="SMART" id="SM00849">
    <property type="entry name" value="Lactamase_B"/>
    <property type="match status" value="1"/>
</dbReference>
<dbReference type="RefSeq" id="WP_136353327.1">
    <property type="nucleotide sequence ID" value="NZ_CP046266.1"/>
</dbReference>
<sequence>MKGKLFLLAVSACFSIMLCRFHFHPLLLLLTLTFLIFLLIKNEPFHFLFCFAVILIFITCYTITEFYNKTSLNEGPLTVNGIFSSIPAIDGNKYKGEIKTPSGERVTFSYMINSIKEKQAVKKINPGMSCQFKGKLIHPKSPTMPNAFNYKQYLQDQHIHWQYEVDVIKDCVTGKSNWLLSLLEIRKHGLSFIEEHFPHSSVGIVQALIYGEISLLDPKVEKAYQEVGIVHLLAISGSHVALLVSGIYYIFILSGLTHEKTKIILILLLPLYMILTGAAPSVIRACFMVMVYFFMKLCKWKNTTLDVISFTFICLLLLNPYYLFHIGFQLSFIVTYGLVLSFGIVENFSSRLMKLTVVSFIAQLCALPLLLFHFYEVSLISLPMNMLFVPLYSFIILPISILSTVTMAVLPSIGTHIIQMFDEFLQITHQIVLYASSIPFTTLTTGKPSYIILIALIITIYYLFLQLEQHQKLILPFRPTVYLTIVLITQITLPYINPNGQVMIIDVGQGDSIFIKRPFNKGNYLIDTGGRISFPKEEWEETRNPFSITKDVTLPYLKSIGVTKLDALILTHGDMDHIGEALPIIDEIRIKELILPNGFVRGELEQNIIQSANEKMLKIKSVMAGDIINFQDFSFYVLSPHVLTDSKNADSLVIWAELGGLKWLFTGDAEIESEKRFVQLYPSLKVDVLKVGHHGSKGSTSEQLLDKVRPEIALISAGYNNRYQHPHTEVLERLGNEKITVFRTDLHGGLLYQFKGKSGTFSIHPPYDEVSE</sequence>
<keyword evidence="8" id="KW-1185">Reference proteome</keyword>
<dbReference type="InterPro" id="IPR004477">
    <property type="entry name" value="ComEC_N"/>
</dbReference>
<dbReference type="GO" id="GO:0005886">
    <property type="term" value="C:plasma membrane"/>
    <property type="evidence" value="ECO:0007669"/>
    <property type="project" value="UniProtKB-SubCell"/>
</dbReference>
<evidence type="ECO:0000256" key="5">
    <source>
        <dbReference type="ARBA" id="ARBA00023136"/>
    </source>
</evidence>
<gene>
    <name evidence="7" type="ORF">E6W99_09800</name>
</gene>
<organism evidence="7 8">
    <name type="scientific">Metabacillus sediminilitoris</name>
    <dbReference type="NCBI Taxonomy" id="2567941"/>
    <lineage>
        <taxon>Bacteria</taxon>
        <taxon>Bacillati</taxon>
        <taxon>Bacillota</taxon>
        <taxon>Bacilli</taxon>
        <taxon>Bacillales</taxon>
        <taxon>Bacillaceae</taxon>
        <taxon>Metabacillus</taxon>
    </lineage>
</organism>
<keyword evidence="5" id="KW-0472">Membrane</keyword>
<evidence type="ECO:0000256" key="3">
    <source>
        <dbReference type="ARBA" id="ARBA00022692"/>
    </source>
</evidence>
<dbReference type="SUPFAM" id="SSF56281">
    <property type="entry name" value="Metallo-hydrolase/oxidoreductase"/>
    <property type="match status" value="1"/>
</dbReference>
<feature type="domain" description="Metallo-beta-lactamase" evidence="6">
    <location>
        <begin position="509"/>
        <end position="719"/>
    </location>
</feature>
<comment type="subcellular location">
    <subcellularLocation>
        <location evidence="1">Cell membrane</location>
        <topology evidence="1">Multi-pass membrane protein</topology>
    </subcellularLocation>
</comment>
<reference evidence="7 8" key="1">
    <citation type="submission" date="2019-04" db="EMBL/GenBank/DDBJ databases">
        <title>Bacillus sediminilitoris sp. nov., isolated from a tidal flat sediment on the East China Sea.</title>
        <authorList>
            <person name="Wei Y."/>
            <person name="Mao H."/>
            <person name="Fang J."/>
        </authorList>
    </citation>
    <scope>NUCLEOTIDE SEQUENCE [LARGE SCALE GENOMIC DNA]</scope>
    <source>
        <strain evidence="7 8">DSL-17</strain>
    </source>
</reference>
<evidence type="ECO:0000313" key="8">
    <source>
        <dbReference type="Proteomes" id="UP000310334"/>
    </source>
</evidence>
<dbReference type="PANTHER" id="PTHR30619">
    <property type="entry name" value="DNA INTERNALIZATION/COMPETENCE PROTEIN COMEC/REC2"/>
    <property type="match status" value="1"/>
</dbReference>
<dbReference type="InterPro" id="IPR036866">
    <property type="entry name" value="RibonucZ/Hydroxyglut_hydro"/>
</dbReference>
<dbReference type="EMBL" id="SSNT01000006">
    <property type="protein sequence ID" value="THF80680.1"/>
    <property type="molecule type" value="Genomic_DNA"/>
</dbReference>